<dbReference type="PRINTS" id="PR00111">
    <property type="entry name" value="ABHYDROLASE"/>
</dbReference>
<feature type="domain" description="AB hydrolase-1" evidence="1">
    <location>
        <begin position="32"/>
        <end position="261"/>
    </location>
</feature>
<dbReference type="InterPro" id="IPR050228">
    <property type="entry name" value="Carboxylesterase_BioH"/>
</dbReference>
<gene>
    <name evidence="2" type="ORF">V0288_12450</name>
</gene>
<dbReference type="Gene3D" id="3.40.50.1820">
    <property type="entry name" value="alpha/beta hydrolase"/>
    <property type="match status" value="1"/>
</dbReference>
<keyword evidence="3" id="KW-1185">Reference proteome</keyword>
<sequence>MSILENSLEVGSLKWFYREVNPEGGTEKAPAILLHGIPSHSYIWRNVLTGLEEYKIRAIAPDWIGSGMSDKPNSREFKYTPDAFCQALDDFLNALEFEKVSLVAQGFLGSVGIQYALRNPDKIERLIILNTPLSSDVTLPWTMKQWGLPFVGDMATQDPLLVDRTLEKGSGFLISDSDLAMFRQPYLKTSAVGRSLVATIQNLQLSKSMEEIEKGLNEFEKPILLVWGMADPWLSSSPVEKLAARSNVELIPFPEAKHYPQEHWFKEMIPSIVNFLGRQ</sequence>
<evidence type="ECO:0000313" key="2">
    <source>
        <dbReference type="EMBL" id="MEG3437930.1"/>
    </source>
</evidence>
<accession>A0AAW9QLY9</accession>
<proteinExistence type="predicted"/>
<comment type="caution">
    <text evidence="2">The sequence shown here is derived from an EMBL/GenBank/DDBJ whole genome shotgun (WGS) entry which is preliminary data.</text>
</comment>
<organism evidence="2 3">
    <name type="scientific">Pannus brasiliensis CCIBt3594</name>
    <dbReference type="NCBI Taxonomy" id="1427578"/>
    <lineage>
        <taxon>Bacteria</taxon>
        <taxon>Bacillati</taxon>
        <taxon>Cyanobacteriota</taxon>
        <taxon>Cyanophyceae</taxon>
        <taxon>Oscillatoriophycideae</taxon>
        <taxon>Chroococcales</taxon>
        <taxon>Microcystaceae</taxon>
        <taxon>Pannus</taxon>
    </lineage>
</organism>
<dbReference type="PANTHER" id="PTHR43194:SF2">
    <property type="entry name" value="PEROXISOMAL MEMBRANE PROTEIN LPX1"/>
    <property type="match status" value="1"/>
</dbReference>
<dbReference type="InterPro" id="IPR000073">
    <property type="entry name" value="AB_hydrolase_1"/>
</dbReference>
<dbReference type="SUPFAM" id="SSF53474">
    <property type="entry name" value="alpha/beta-Hydrolases"/>
    <property type="match status" value="1"/>
</dbReference>
<name>A0AAW9QLY9_9CHRO</name>
<dbReference type="RefSeq" id="WP_332865412.1">
    <property type="nucleotide sequence ID" value="NZ_JBAFSM010000021.1"/>
</dbReference>
<dbReference type="GO" id="GO:0016787">
    <property type="term" value="F:hydrolase activity"/>
    <property type="evidence" value="ECO:0007669"/>
    <property type="project" value="UniProtKB-KW"/>
</dbReference>
<evidence type="ECO:0000313" key="3">
    <source>
        <dbReference type="Proteomes" id="UP001328733"/>
    </source>
</evidence>
<keyword evidence="2" id="KW-0378">Hydrolase</keyword>
<protein>
    <submittedName>
        <fullName evidence="2">Alpha/beta fold hydrolase</fullName>
    </submittedName>
</protein>
<dbReference type="PANTHER" id="PTHR43194">
    <property type="entry name" value="HYDROLASE ALPHA/BETA FOLD FAMILY"/>
    <property type="match status" value="1"/>
</dbReference>
<dbReference type="PRINTS" id="PR00412">
    <property type="entry name" value="EPOXHYDRLASE"/>
</dbReference>
<dbReference type="AlphaFoldDB" id="A0AAW9QLY9"/>
<dbReference type="Proteomes" id="UP001328733">
    <property type="component" value="Unassembled WGS sequence"/>
</dbReference>
<dbReference type="InterPro" id="IPR000639">
    <property type="entry name" value="Epox_hydrolase-like"/>
</dbReference>
<evidence type="ECO:0000259" key="1">
    <source>
        <dbReference type="Pfam" id="PF00561"/>
    </source>
</evidence>
<dbReference type="Pfam" id="PF00561">
    <property type="entry name" value="Abhydrolase_1"/>
    <property type="match status" value="1"/>
</dbReference>
<dbReference type="EMBL" id="JBAFSM010000021">
    <property type="protein sequence ID" value="MEG3437930.1"/>
    <property type="molecule type" value="Genomic_DNA"/>
</dbReference>
<reference evidence="2 3" key="1">
    <citation type="submission" date="2024-01" db="EMBL/GenBank/DDBJ databases">
        <title>Genomic insights into the taxonomy and metabolism of the cyanobacterium Pannus brasiliensis CCIBt3594.</title>
        <authorList>
            <person name="Machado M."/>
            <person name="Botero N.B."/>
            <person name="Andreote A.P.D."/>
            <person name="Feitosa A.M.T."/>
            <person name="Popin R."/>
            <person name="Sivonen K."/>
            <person name="Fiore M.F."/>
        </authorList>
    </citation>
    <scope>NUCLEOTIDE SEQUENCE [LARGE SCALE GENOMIC DNA]</scope>
    <source>
        <strain evidence="2 3">CCIBt3594</strain>
    </source>
</reference>
<dbReference type="InterPro" id="IPR029058">
    <property type="entry name" value="AB_hydrolase_fold"/>
</dbReference>